<dbReference type="SUPFAM" id="SSF103473">
    <property type="entry name" value="MFS general substrate transporter"/>
    <property type="match status" value="1"/>
</dbReference>
<dbReference type="GO" id="GO:0022857">
    <property type="term" value="F:transmembrane transporter activity"/>
    <property type="evidence" value="ECO:0007669"/>
    <property type="project" value="InterPro"/>
</dbReference>
<dbReference type="PANTHER" id="PTHR23501:SF199">
    <property type="entry name" value="MFS EFFLUX TRANSPORTER INPD-RELATED"/>
    <property type="match status" value="1"/>
</dbReference>
<keyword evidence="7 10" id="KW-0472">Membrane</keyword>
<proteinExistence type="inferred from homology"/>
<evidence type="ECO:0000259" key="11">
    <source>
        <dbReference type="PROSITE" id="PS50850"/>
    </source>
</evidence>
<feature type="region of interest" description="Disordered" evidence="9">
    <location>
        <begin position="1"/>
        <end position="20"/>
    </location>
</feature>
<keyword evidence="3" id="KW-0813">Transport</keyword>
<dbReference type="FunFam" id="1.20.1720.10:FF:000012">
    <property type="entry name" value="MFS toxin efflux pump (AflT)"/>
    <property type="match status" value="1"/>
</dbReference>
<dbReference type="CDD" id="cd17502">
    <property type="entry name" value="MFS_Azr1_MDR_like"/>
    <property type="match status" value="1"/>
</dbReference>
<sequence length="532" mass="56765">MSEATAAPNSVDNASHPEEPGHQKPVGFKIVLITMSLMLAVLCVALDNTIIAVAIPDITVQFKVLNDVGWYASAYLLTTCALQLLFGKLYALFNVKLVFLTALFVFELGSLICGVAPNSTTLIVGRAIAGLGSAGIFTGSLVTIAHTVERERRPIFFGLLGGMYGIASVAGPLMGGAFTDHATWRWCFYINLPLGAVTAVVLFFLLKIPHQEKPQRDSLSRTLRRLDPIGTAIFVPSIICMLLALQWGGVKYPWSNARIIVLFVMFGVLLVGFIAVQIYMKDDATVPSRIASQRTVASAALFGFCIGGSFFIFTYYIPIWFQVIMGTSAIKSGINSLPMILANVVGIILAGALTTRTGHYAPFFIASSGIMAIGAGMLTLYEVETPQEKWAGFLFLYGFGVGLGFQQGGVAAQAVLPLADVSIGTAMVMFFQMLGGALFVSVAQNLFTNRLVSNLMELSIAGLEPEAVVNAGATAVRSMVDPEMLPQVLVAYNDALVKTFQLGLILSCLSVLGAIGVEWKSIKGKEMAPGGA</sequence>
<feature type="transmembrane region" description="Helical" evidence="10">
    <location>
        <begin position="333"/>
        <end position="353"/>
    </location>
</feature>
<dbReference type="PROSITE" id="PS50850">
    <property type="entry name" value="MFS"/>
    <property type="match status" value="1"/>
</dbReference>
<evidence type="ECO:0000313" key="13">
    <source>
        <dbReference type="Proteomes" id="UP000738349"/>
    </source>
</evidence>
<feature type="transmembrane region" description="Helical" evidence="10">
    <location>
        <begin position="98"/>
        <end position="117"/>
    </location>
</feature>
<dbReference type="Gene3D" id="1.20.1720.10">
    <property type="entry name" value="Multidrug resistance protein D"/>
    <property type="match status" value="1"/>
</dbReference>
<keyword evidence="4" id="KW-1003">Cell membrane</keyword>
<keyword evidence="13" id="KW-1185">Reference proteome</keyword>
<feature type="transmembrane region" description="Helical" evidence="10">
    <location>
        <begin position="30"/>
        <end position="56"/>
    </location>
</feature>
<dbReference type="FunFam" id="1.20.1250.20:FF:000196">
    <property type="entry name" value="MFS toxin efflux pump (AflT)"/>
    <property type="match status" value="1"/>
</dbReference>
<dbReference type="InterPro" id="IPR036259">
    <property type="entry name" value="MFS_trans_sf"/>
</dbReference>
<feature type="transmembrane region" description="Helical" evidence="10">
    <location>
        <begin position="299"/>
        <end position="321"/>
    </location>
</feature>
<dbReference type="PANTHER" id="PTHR23501">
    <property type="entry name" value="MAJOR FACILITATOR SUPERFAMILY"/>
    <property type="match status" value="1"/>
</dbReference>
<reference evidence="12" key="1">
    <citation type="journal article" date="2021" name="Nat. Commun.">
        <title>Genetic determinants of endophytism in the Arabidopsis root mycobiome.</title>
        <authorList>
            <person name="Mesny F."/>
            <person name="Miyauchi S."/>
            <person name="Thiergart T."/>
            <person name="Pickel B."/>
            <person name="Atanasova L."/>
            <person name="Karlsson M."/>
            <person name="Huettel B."/>
            <person name="Barry K.W."/>
            <person name="Haridas S."/>
            <person name="Chen C."/>
            <person name="Bauer D."/>
            <person name="Andreopoulos W."/>
            <person name="Pangilinan J."/>
            <person name="LaButti K."/>
            <person name="Riley R."/>
            <person name="Lipzen A."/>
            <person name="Clum A."/>
            <person name="Drula E."/>
            <person name="Henrissat B."/>
            <person name="Kohler A."/>
            <person name="Grigoriev I.V."/>
            <person name="Martin F.M."/>
            <person name="Hacquard S."/>
        </authorList>
    </citation>
    <scope>NUCLEOTIDE SEQUENCE</scope>
    <source>
        <strain evidence="12">MPI-CAGE-AT-0147</strain>
    </source>
</reference>
<evidence type="ECO:0000256" key="10">
    <source>
        <dbReference type="SAM" id="Phobius"/>
    </source>
</evidence>
<evidence type="ECO:0000256" key="7">
    <source>
        <dbReference type="ARBA" id="ARBA00023136"/>
    </source>
</evidence>
<feature type="transmembrane region" description="Helical" evidence="10">
    <location>
        <begin position="123"/>
        <end position="144"/>
    </location>
</feature>
<dbReference type="FunFam" id="1.20.1250.20:FF:000489">
    <property type="entry name" value="MFS general substrate transporter"/>
    <property type="match status" value="1"/>
</dbReference>
<protein>
    <submittedName>
        <fullName evidence="12">Major facilitator superfamily domain-containing protein</fullName>
    </submittedName>
</protein>
<evidence type="ECO:0000313" key="12">
    <source>
        <dbReference type="EMBL" id="KAH7140952.1"/>
    </source>
</evidence>
<feature type="transmembrane region" description="Helical" evidence="10">
    <location>
        <begin position="360"/>
        <end position="381"/>
    </location>
</feature>
<name>A0A9P9EPQ9_9HYPO</name>
<dbReference type="InterPro" id="IPR011701">
    <property type="entry name" value="MFS"/>
</dbReference>
<dbReference type="AlphaFoldDB" id="A0A9P9EPQ9"/>
<dbReference type="Gene3D" id="1.20.1250.20">
    <property type="entry name" value="MFS general substrate transporter like domains"/>
    <property type="match status" value="1"/>
</dbReference>
<evidence type="ECO:0000256" key="6">
    <source>
        <dbReference type="ARBA" id="ARBA00022989"/>
    </source>
</evidence>
<comment type="subcellular location">
    <subcellularLocation>
        <location evidence="1">Cell membrane</location>
        <topology evidence="1">Multi-pass membrane protein</topology>
    </subcellularLocation>
</comment>
<organism evidence="12 13">
    <name type="scientific">Dactylonectria macrodidyma</name>
    <dbReference type="NCBI Taxonomy" id="307937"/>
    <lineage>
        <taxon>Eukaryota</taxon>
        <taxon>Fungi</taxon>
        <taxon>Dikarya</taxon>
        <taxon>Ascomycota</taxon>
        <taxon>Pezizomycotina</taxon>
        <taxon>Sordariomycetes</taxon>
        <taxon>Hypocreomycetidae</taxon>
        <taxon>Hypocreales</taxon>
        <taxon>Nectriaceae</taxon>
        <taxon>Dactylonectria</taxon>
    </lineage>
</organism>
<feature type="transmembrane region" description="Helical" evidence="10">
    <location>
        <begin position="229"/>
        <end position="247"/>
    </location>
</feature>
<feature type="transmembrane region" description="Helical" evidence="10">
    <location>
        <begin position="259"/>
        <end position="279"/>
    </location>
</feature>
<gene>
    <name evidence="12" type="ORF">EDB81DRAFT_655447</name>
</gene>
<keyword evidence="6 10" id="KW-1133">Transmembrane helix</keyword>
<dbReference type="Proteomes" id="UP000738349">
    <property type="component" value="Unassembled WGS sequence"/>
</dbReference>
<comment type="similarity">
    <text evidence="2">Belongs to the major facilitator superfamily. TCR/Tet family.</text>
</comment>
<evidence type="ECO:0000256" key="9">
    <source>
        <dbReference type="SAM" id="MobiDB-lite"/>
    </source>
</evidence>
<dbReference type="EMBL" id="JAGMUV010000011">
    <property type="protein sequence ID" value="KAH7140952.1"/>
    <property type="molecule type" value="Genomic_DNA"/>
</dbReference>
<keyword evidence="8" id="KW-0325">Glycoprotein</keyword>
<dbReference type="Pfam" id="PF07690">
    <property type="entry name" value="MFS_1"/>
    <property type="match status" value="1"/>
</dbReference>
<dbReference type="OrthoDB" id="10021397at2759"/>
<accession>A0A9P9EPQ9</accession>
<evidence type="ECO:0000256" key="5">
    <source>
        <dbReference type="ARBA" id="ARBA00022692"/>
    </source>
</evidence>
<evidence type="ECO:0000256" key="8">
    <source>
        <dbReference type="ARBA" id="ARBA00023180"/>
    </source>
</evidence>
<feature type="transmembrane region" description="Helical" evidence="10">
    <location>
        <begin position="188"/>
        <end position="208"/>
    </location>
</feature>
<dbReference type="InterPro" id="IPR020846">
    <property type="entry name" value="MFS_dom"/>
</dbReference>
<keyword evidence="5 10" id="KW-0812">Transmembrane</keyword>
<feature type="transmembrane region" description="Helical" evidence="10">
    <location>
        <begin position="156"/>
        <end position="176"/>
    </location>
</feature>
<dbReference type="GO" id="GO:0005886">
    <property type="term" value="C:plasma membrane"/>
    <property type="evidence" value="ECO:0007669"/>
    <property type="project" value="UniProtKB-SubCell"/>
</dbReference>
<feature type="transmembrane region" description="Helical" evidence="10">
    <location>
        <begin position="68"/>
        <end position="86"/>
    </location>
</feature>
<feature type="transmembrane region" description="Helical" evidence="10">
    <location>
        <begin position="393"/>
        <end position="416"/>
    </location>
</feature>
<comment type="caution">
    <text evidence="12">The sequence shown here is derived from an EMBL/GenBank/DDBJ whole genome shotgun (WGS) entry which is preliminary data.</text>
</comment>
<evidence type="ECO:0000256" key="2">
    <source>
        <dbReference type="ARBA" id="ARBA00007520"/>
    </source>
</evidence>
<evidence type="ECO:0000256" key="3">
    <source>
        <dbReference type="ARBA" id="ARBA00022448"/>
    </source>
</evidence>
<evidence type="ECO:0000256" key="1">
    <source>
        <dbReference type="ARBA" id="ARBA00004651"/>
    </source>
</evidence>
<feature type="transmembrane region" description="Helical" evidence="10">
    <location>
        <begin position="428"/>
        <end position="447"/>
    </location>
</feature>
<feature type="domain" description="Major facilitator superfamily (MFS) profile" evidence="11">
    <location>
        <begin position="33"/>
        <end position="489"/>
    </location>
</feature>
<evidence type="ECO:0000256" key="4">
    <source>
        <dbReference type="ARBA" id="ARBA00022475"/>
    </source>
</evidence>